<feature type="transmembrane region" description="Helical" evidence="1">
    <location>
        <begin position="21"/>
        <end position="50"/>
    </location>
</feature>
<dbReference type="EMBL" id="JAENIO010000021">
    <property type="protein sequence ID" value="MBK1834300.1"/>
    <property type="molecule type" value="Genomic_DNA"/>
</dbReference>
<keyword evidence="1" id="KW-1133">Transmembrane helix</keyword>
<reference evidence="2" key="1">
    <citation type="submission" date="2021-01" db="EMBL/GenBank/DDBJ databases">
        <title>Modified the classification status of verrucomicrobia.</title>
        <authorList>
            <person name="Feng X."/>
        </authorList>
    </citation>
    <scope>NUCLEOTIDE SEQUENCE</scope>
    <source>
        <strain evidence="2">KCTC 12986</strain>
    </source>
</reference>
<accession>A0A934RUA6</accession>
<dbReference type="AlphaFoldDB" id="A0A934RUA6"/>
<protein>
    <submittedName>
        <fullName evidence="2">Uncharacterized protein</fullName>
    </submittedName>
</protein>
<name>A0A934RUA6_9BACT</name>
<keyword evidence="1" id="KW-0472">Membrane</keyword>
<sequence length="144" mass="16264">MSRSANDGRSRQKNVVSRGRFALGALCFLLMRLSLVTTLGLVVWLLFFHLNPDKKLALWVGVSLGVLIFSALNVLANARRITCPLCRASLFMSPKKLTKPRVPTWLGSRRIPMAVSLLFFPKVLRCCYCSERVRLTRSNNKDPK</sequence>
<gene>
    <name evidence="2" type="ORF">JIN78_09540</name>
</gene>
<feature type="transmembrane region" description="Helical" evidence="1">
    <location>
        <begin position="56"/>
        <end position="75"/>
    </location>
</feature>
<keyword evidence="1" id="KW-0812">Transmembrane</keyword>
<proteinExistence type="predicted"/>
<evidence type="ECO:0000313" key="2">
    <source>
        <dbReference type="EMBL" id="MBK1834300.1"/>
    </source>
</evidence>
<dbReference type="RefSeq" id="WP_200391736.1">
    <property type="nucleotide sequence ID" value="NZ_JAENIO010000021.1"/>
</dbReference>
<comment type="caution">
    <text evidence="2">The sequence shown here is derived from an EMBL/GenBank/DDBJ whole genome shotgun (WGS) entry which is preliminary data.</text>
</comment>
<dbReference type="Proteomes" id="UP000604083">
    <property type="component" value="Unassembled WGS sequence"/>
</dbReference>
<evidence type="ECO:0000313" key="3">
    <source>
        <dbReference type="Proteomes" id="UP000604083"/>
    </source>
</evidence>
<organism evidence="2 3">
    <name type="scientific">Roseibacillus ishigakijimensis</name>
    <dbReference type="NCBI Taxonomy" id="454146"/>
    <lineage>
        <taxon>Bacteria</taxon>
        <taxon>Pseudomonadati</taxon>
        <taxon>Verrucomicrobiota</taxon>
        <taxon>Verrucomicrobiia</taxon>
        <taxon>Verrucomicrobiales</taxon>
        <taxon>Verrucomicrobiaceae</taxon>
        <taxon>Roseibacillus</taxon>
    </lineage>
</organism>
<keyword evidence="3" id="KW-1185">Reference proteome</keyword>
<evidence type="ECO:0000256" key="1">
    <source>
        <dbReference type="SAM" id="Phobius"/>
    </source>
</evidence>